<dbReference type="EMBL" id="DMAN01000306">
    <property type="protein sequence ID" value="HAE28228.1"/>
    <property type="molecule type" value="Genomic_DNA"/>
</dbReference>
<gene>
    <name evidence="1" type="ORF">DCG58_13780</name>
</gene>
<dbReference type="Proteomes" id="UP000259610">
    <property type="component" value="Unassembled WGS sequence"/>
</dbReference>
<proteinExistence type="predicted"/>
<evidence type="ECO:0000313" key="2">
    <source>
        <dbReference type="Proteomes" id="UP000259610"/>
    </source>
</evidence>
<dbReference type="RefSeq" id="WP_272989957.1">
    <property type="nucleotide sequence ID" value="NZ_CALCOC010000311.1"/>
</dbReference>
<dbReference type="AlphaFoldDB" id="A0A3B9H0P4"/>
<accession>A0A3B9H0P4</accession>
<name>A0A3B9H0P4_9PROT</name>
<sequence>MSGQKSGVSFREEIDAVKAQLVIGEVAQALNLTGCSRDGWECPACGALGTLKERTDHQGARCSSAGCGAGFDAPGLVMTARGTSARGAVVFLERVIAERDAAAAAKDAPSLFGE</sequence>
<comment type="caution">
    <text evidence="1">The sequence shown here is derived from an EMBL/GenBank/DDBJ whole genome shotgun (WGS) entry which is preliminary data.</text>
</comment>
<evidence type="ECO:0000313" key="1">
    <source>
        <dbReference type="EMBL" id="HAE28228.1"/>
    </source>
</evidence>
<protein>
    <submittedName>
        <fullName evidence="1">Uncharacterized protein</fullName>
    </submittedName>
</protein>
<organism evidence="1 2">
    <name type="scientific">Hyphomonas adhaerens</name>
    <dbReference type="NCBI Taxonomy" id="81029"/>
    <lineage>
        <taxon>Bacteria</taxon>
        <taxon>Pseudomonadati</taxon>
        <taxon>Pseudomonadota</taxon>
        <taxon>Alphaproteobacteria</taxon>
        <taxon>Hyphomonadales</taxon>
        <taxon>Hyphomonadaceae</taxon>
        <taxon>Hyphomonas</taxon>
    </lineage>
</organism>
<reference evidence="1 2" key="1">
    <citation type="journal article" date="2018" name="Nat. Biotechnol.">
        <title>A standardized bacterial taxonomy based on genome phylogeny substantially revises the tree of life.</title>
        <authorList>
            <person name="Parks D.H."/>
            <person name="Chuvochina M."/>
            <person name="Waite D.W."/>
            <person name="Rinke C."/>
            <person name="Skarshewski A."/>
            <person name="Chaumeil P.A."/>
            <person name="Hugenholtz P."/>
        </authorList>
    </citation>
    <scope>NUCLEOTIDE SEQUENCE [LARGE SCALE GENOMIC DNA]</scope>
    <source>
        <strain evidence="1">UBA8733</strain>
    </source>
</reference>